<sequence>MKVFKEKFGELDGQDVTAFTMVNDHGMEVTSLDFGCIITKINAPDQNGVLENVVLGFDSLDEYLENSPFFGAVVGRVAGRISGAEFELRNRVYQLAKNDNGNHLHGGLKGFDKVIWNGEIEEGENAVSLVFTYFSRDGEEGYPGNLSMKVIYTLNNDNELQITYEGVSDQRTLLNVTNHTYFNLSGDLKRDILEHVLTLKSNEFLELRDDLIPTGEILSVENTPFDFTQGRKIKDGAKSDHPQNILAGKGYDHPFILAENNNEEIVLEDEQSGRKLIVETDQPGVVLYTSSQLSGDFSIRGAQARPYLGLCLETQGLPDSIHQPHFKPCVLEKDEVYRSVTKYRFK</sequence>
<dbReference type="PANTHER" id="PTHR10091">
    <property type="entry name" value="ALDOSE-1-EPIMERASE"/>
    <property type="match status" value="1"/>
</dbReference>
<dbReference type="GO" id="GO:0005737">
    <property type="term" value="C:cytoplasm"/>
    <property type="evidence" value="ECO:0007669"/>
    <property type="project" value="TreeGrafter"/>
</dbReference>
<dbReference type="GO" id="GO:0006006">
    <property type="term" value="P:glucose metabolic process"/>
    <property type="evidence" value="ECO:0007669"/>
    <property type="project" value="TreeGrafter"/>
</dbReference>
<organism evidence="12 13">
    <name type="scientific">Mesobacillus foraminis</name>
    <dbReference type="NCBI Taxonomy" id="279826"/>
    <lineage>
        <taxon>Bacteria</taxon>
        <taxon>Bacillati</taxon>
        <taxon>Bacillota</taxon>
        <taxon>Bacilli</taxon>
        <taxon>Bacillales</taxon>
        <taxon>Bacillaceae</taxon>
        <taxon>Mesobacillus</taxon>
    </lineage>
</organism>
<dbReference type="Pfam" id="PF01263">
    <property type="entry name" value="Aldose_epim"/>
    <property type="match status" value="1"/>
</dbReference>
<evidence type="ECO:0000256" key="3">
    <source>
        <dbReference type="ARBA" id="ARBA00006206"/>
    </source>
</evidence>
<dbReference type="PIRSF" id="PIRSF005096">
    <property type="entry name" value="GALM"/>
    <property type="match status" value="1"/>
</dbReference>
<dbReference type="InterPro" id="IPR018052">
    <property type="entry name" value="Ald1_epimerase_CS"/>
</dbReference>
<dbReference type="Proteomes" id="UP000295689">
    <property type="component" value="Unassembled WGS sequence"/>
</dbReference>
<evidence type="ECO:0000256" key="4">
    <source>
        <dbReference type="ARBA" id="ARBA00013185"/>
    </source>
</evidence>
<dbReference type="RefSeq" id="WP_132003199.1">
    <property type="nucleotide sequence ID" value="NZ_JABUHM010000002.1"/>
</dbReference>
<feature type="active site" description="Proton donor" evidence="9">
    <location>
        <position position="179"/>
    </location>
</feature>
<dbReference type="InterPro" id="IPR015443">
    <property type="entry name" value="Aldose_1-epimerase"/>
</dbReference>
<evidence type="ECO:0000256" key="1">
    <source>
        <dbReference type="ARBA" id="ARBA00001614"/>
    </source>
</evidence>
<dbReference type="AlphaFoldDB" id="A0A4R2BJB5"/>
<comment type="caution">
    <text evidence="12">The sequence shown here is derived from an EMBL/GenBank/DDBJ whole genome shotgun (WGS) entry which is preliminary data.</text>
</comment>
<dbReference type="InterPro" id="IPR008183">
    <property type="entry name" value="Aldose_1/G6P_1-epimerase"/>
</dbReference>
<evidence type="ECO:0000256" key="10">
    <source>
        <dbReference type="PIRSR" id="PIRSR005096-2"/>
    </source>
</evidence>
<name>A0A4R2BJB5_9BACI</name>
<dbReference type="GO" id="GO:0033499">
    <property type="term" value="P:galactose catabolic process via UDP-galactose, Leloir pathway"/>
    <property type="evidence" value="ECO:0007669"/>
    <property type="project" value="TreeGrafter"/>
</dbReference>
<dbReference type="GO" id="GO:0030246">
    <property type="term" value="F:carbohydrate binding"/>
    <property type="evidence" value="ECO:0007669"/>
    <property type="project" value="InterPro"/>
</dbReference>
<evidence type="ECO:0000313" key="13">
    <source>
        <dbReference type="Proteomes" id="UP000295689"/>
    </source>
</evidence>
<evidence type="ECO:0000256" key="2">
    <source>
        <dbReference type="ARBA" id="ARBA00005028"/>
    </source>
</evidence>
<comment type="catalytic activity">
    <reaction evidence="1 8">
        <text>alpha-D-glucose = beta-D-glucose</text>
        <dbReference type="Rhea" id="RHEA:10264"/>
        <dbReference type="ChEBI" id="CHEBI:15903"/>
        <dbReference type="ChEBI" id="CHEBI:17925"/>
        <dbReference type="EC" id="5.1.3.3"/>
    </reaction>
</comment>
<evidence type="ECO:0000256" key="11">
    <source>
        <dbReference type="PIRSR" id="PIRSR005096-3"/>
    </source>
</evidence>
<keyword evidence="13" id="KW-1185">Reference proteome</keyword>
<comment type="similarity">
    <text evidence="3 8">Belongs to the aldose epimerase family.</text>
</comment>
<dbReference type="InterPro" id="IPR011013">
    <property type="entry name" value="Gal_mutarotase_sf_dom"/>
</dbReference>
<keyword evidence="7 8" id="KW-0119">Carbohydrate metabolism</keyword>
<evidence type="ECO:0000256" key="5">
    <source>
        <dbReference type="ARBA" id="ARBA00014165"/>
    </source>
</evidence>
<evidence type="ECO:0000313" key="12">
    <source>
        <dbReference type="EMBL" id="TCN26695.1"/>
    </source>
</evidence>
<evidence type="ECO:0000256" key="6">
    <source>
        <dbReference type="ARBA" id="ARBA00023235"/>
    </source>
</evidence>
<dbReference type="EMBL" id="SLVV01000003">
    <property type="protein sequence ID" value="TCN26695.1"/>
    <property type="molecule type" value="Genomic_DNA"/>
</dbReference>
<gene>
    <name evidence="12" type="ORF">EV146_103218</name>
</gene>
<dbReference type="PROSITE" id="PS00545">
    <property type="entry name" value="ALDOSE_1_EPIMERASE"/>
    <property type="match status" value="1"/>
</dbReference>
<dbReference type="InterPro" id="IPR014718">
    <property type="entry name" value="GH-type_carb-bd"/>
</dbReference>
<feature type="active site" description="Proton acceptor" evidence="9">
    <location>
        <position position="313"/>
    </location>
</feature>
<evidence type="ECO:0000256" key="7">
    <source>
        <dbReference type="ARBA" id="ARBA00023277"/>
    </source>
</evidence>
<dbReference type="CDD" id="cd09019">
    <property type="entry name" value="galactose_mutarotase_like"/>
    <property type="match status" value="1"/>
</dbReference>
<proteinExistence type="inferred from homology"/>
<dbReference type="PANTHER" id="PTHR10091:SF0">
    <property type="entry name" value="GALACTOSE MUTAROTASE"/>
    <property type="match status" value="1"/>
</dbReference>
<keyword evidence="6 8" id="KW-0413">Isomerase</keyword>
<dbReference type="EC" id="5.1.3.3" evidence="4 8"/>
<comment type="pathway">
    <text evidence="2 8">Carbohydrate metabolism; hexose metabolism.</text>
</comment>
<dbReference type="GO" id="GO:0004034">
    <property type="term" value="F:aldose 1-epimerase activity"/>
    <property type="evidence" value="ECO:0007669"/>
    <property type="project" value="UniProtKB-EC"/>
</dbReference>
<dbReference type="SUPFAM" id="SSF74650">
    <property type="entry name" value="Galactose mutarotase-like"/>
    <property type="match status" value="1"/>
</dbReference>
<dbReference type="NCBIfam" id="NF008277">
    <property type="entry name" value="PRK11055.1"/>
    <property type="match status" value="1"/>
</dbReference>
<evidence type="ECO:0000256" key="9">
    <source>
        <dbReference type="PIRSR" id="PIRSR005096-1"/>
    </source>
</evidence>
<dbReference type="Gene3D" id="2.70.98.10">
    <property type="match status" value="1"/>
</dbReference>
<dbReference type="InterPro" id="IPR047215">
    <property type="entry name" value="Galactose_mutarotase-like"/>
</dbReference>
<feature type="binding site" evidence="10">
    <location>
        <position position="252"/>
    </location>
    <ligand>
        <name>beta-D-galactose</name>
        <dbReference type="ChEBI" id="CHEBI:27667"/>
    </ligand>
</feature>
<accession>A0A4R2BJB5</accession>
<feature type="binding site" evidence="11">
    <location>
        <begin position="179"/>
        <end position="181"/>
    </location>
    <ligand>
        <name>beta-D-galactose</name>
        <dbReference type="ChEBI" id="CHEBI:27667"/>
    </ligand>
</feature>
<dbReference type="UniPathway" id="UPA00242"/>
<evidence type="ECO:0000256" key="8">
    <source>
        <dbReference type="PIRNR" id="PIRNR005096"/>
    </source>
</evidence>
<protein>
    <recommendedName>
        <fullName evidence="5 8">Aldose 1-epimerase</fullName>
        <ecNumber evidence="4 8">5.1.3.3</ecNumber>
    </recommendedName>
</protein>
<reference evidence="12 13" key="1">
    <citation type="journal article" date="2015" name="Stand. Genomic Sci.">
        <title>Genomic Encyclopedia of Bacterial and Archaeal Type Strains, Phase III: the genomes of soil and plant-associated and newly described type strains.</title>
        <authorList>
            <person name="Whitman W.B."/>
            <person name="Woyke T."/>
            <person name="Klenk H.P."/>
            <person name="Zhou Y."/>
            <person name="Lilburn T.G."/>
            <person name="Beck B.J."/>
            <person name="De Vos P."/>
            <person name="Vandamme P."/>
            <person name="Eisen J.A."/>
            <person name="Garrity G."/>
            <person name="Hugenholtz P."/>
            <person name="Kyrpides N.C."/>
        </authorList>
    </citation>
    <scope>NUCLEOTIDE SEQUENCE [LARGE SCALE GENOMIC DNA]</scope>
    <source>
        <strain evidence="12 13">CV53</strain>
    </source>
</reference>